<feature type="region of interest" description="Disordered" evidence="1">
    <location>
        <begin position="1"/>
        <end position="37"/>
    </location>
</feature>
<dbReference type="eggNOG" id="ENOG502S1CX">
    <property type="taxonomic scope" value="Eukaryota"/>
</dbReference>
<evidence type="ECO:0000313" key="3">
    <source>
        <dbReference type="Proteomes" id="UP000008021"/>
    </source>
</evidence>
<accession>A0A0E0DU16</accession>
<dbReference type="Proteomes" id="UP000008021">
    <property type="component" value="Chromosome 5"/>
</dbReference>
<dbReference type="InterPro" id="IPR012876">
    <property type="entry name" value="DUF1677_pln"/>
</dbReference>
<dbReference type="EnsemblPlants" id="OMERI05G20820.1">
    <property type="protein sequence ID" value="OMERI05G20820.1"/>
    <property type="gene ID" value="OMERI05G20820"/>
</dbReference>
<proteinExistence type="predicted"/>
<sequence>MPWRLAMARQQAEPPTGAAALQRSNSEGGGGGGMAAGADQEARSVRCECCGMAEECTPRYIVRVRERFHGKWVCGLCSEAVKERQKREPALTVDGAVDAHAALCERFNSTVRLNPKLSLASSMRDIARKSCQHRATATGADVIPSACSGAGAATMARSTSCALPYV</sequence>
<dbReference type="STRING" id="40149.A0A0E0DU16"/>
<reference evidence="2" key="2">
    <citation type="submission" date="2018-05" db="EMBL/GenBank/DDBJ databases">
        <title>OmerRS3 (Oryza meridionalis Reference Sequence Version 3).</title>
        <authorList>
            <person name="Zhang J."/>
            <person name="Kudrna D."/>
            <person name="Lee S."/>
            <person name="Talag J."/>
            <person name="Welchert J."/>
            <person name="Wing R.A."/>
        </authorList>
    </citation>
    <scope>NUCLEOTIDE SEQUENCE [LARGE SCALE GENOMIC DNA]</scope>
    <source>
        <strain evidence="2">cv. OR44</strain>
    </source>
</reference>
<organism evidence="2">
    <name type="scientific">Oryza meridionalis</name>
    <dbReference type="NCBI Taxonomy" id="40149"/>
    <lineage>
        <taxon>Eukaryota</taxon>
        <taxon>Viridiplantae</taxon>
        <taxon>Streptophyta</taxon>
        <taxon>Embryophyta</taxon>
        <taxon>Tracheophyta</taxon>
        <taxon>Spermatophyta</taxon>
        <taxon>Magnoliopsida</taxon>
        <taxon>Liliopsida</taxon>
        <taxon>Poales</taxon>
        <taxon>Poaceae</taxon>
        <taxon>BOP clade</taxon>
        <taxon>Oryzoideae</taxon>
        <taxon>Oryzeae</taxon>
        <taxon>Oryzinae</taxon>
        <taxon>Oryza</taxon>
    </lineage>
</organism>
<evidence type="ECO:0008006" key="4">
    <source>
        <dbReference type="Google" id="ProtNLM"/>
    </source>
</evidence>
<dbReference type="Gramene" id="OMERI05G20820.1">
    <property type="protein sequence ID" value="OMERI05G20820.1"/>
    <property type="gene ID" value="OMERI05G20820"/>
</dbReference>
<dbReference type="PANTHER" id="PTHR33108">
    <property type="entry name" value="OS01G0745000 PROTEIN"/>
    <property type="match status" value="1"/>
</dbReference>
<dbReference type="AlphaFoldDB" id="A0A0E0DU16"/>
<reference evidence="2" key="1">
    <citation type="submission" date="2015-04" db="UniProtKB">
        <authorList>
            <consortium name="EnsemblPlants"/>
        </authorList>
    </citation>
    <scope>IDENTIFICATION</scope>
</reference>
<evidence type="ECO:0000313" key="2">
    <source>
        <dbReference type="EnsemblPlants" id="OMERI05G20820.1"/>
    </source>
</evidence>
<dbReference type="HOGENOM" id="CLU_085198_2_1_1"/>
<name>A0A0E0DU16_9ORYZ</name>
<protein>
    <recommendedName>
        <fullName evidence="4">DUF1677 family protein</fullName>
    </recommendedName>
</protein>
<keyword evidence="3" id="KW-1185">Reference proteome</keyword>
<evidence type="ECO:0000256" key="1">
    <source>
        <dbReference type="SAM" id="MobiDB-lite"/>
    </source>
</evidence>
<dbReference type="Pfam" id="PF07911">
    <property type="entry name" value="DUF1677"/>
    <property type="match status" value="1"/>
</dbReference>
<dbReference type="PANTHER" id="PTHR33108:SF14">
    <property type="entry name" value="OS01G0745000 PROTEIN"/>
    <property type="match status" value="1"/>
</dbReference>